<dbReference type="Proteomes" id="UP000094065">
    <property type="component" value="Unassembled WGS sequence"/>
</dbReference>
<name>A0A1E3H9J3_9TREE</name>
<proteinExistence type="predicted"/>
<evidence type="ECO:0000313" key="1">
    <source>
        <dbReference type="EMBL" id="ODN73007.1"/>
    </source>
</evidence>
<comment type="caution">
    <text evidence="1">The sequence shown here is derived from an EMBL/GenBank/DDBJ whole genome shotgun (WGS) entry which is preliminary data.</text>
</comment>
<reference evidence="1 2" key="1">
    <citation type="submission" date="2016-06" db="EMBL/GenBank/DDBJ databases">
        <title>Evolution of pathogenesis and genome organization in the Tremellales.</title>
        <authorList>
            <person name="Cuomo C."/>
            <person name="Litvintseva A."/>
            <person name="Heitman J."/>
            <person name="Chen Y."/>
            <person name="Sun S."/>
            <person name="Springer D."/>
            <person name="Dromer F."/>
            <person name="Young S."/>
            <person name="Zeng Q."/>
            <person name="Chapman S."/>
            <person name="Gujja S."/>
            <person name="Saif S."/>
            <person name="Birren B."/>
        </authorList>
    </citation>
    <scope>NUCLEOTIDE SEQUENCE [LARGE SCALE GENOMIC DNA]</scope>
    <source>
        <strain evidence="1 2">CBS 6039</strain>
    </source>
</reference>
<dbReference type="EMBL" id="AWGJ01000014">
    <property type="protein sequence ID" value="ODN73007.1"/>
    <property type="molecule type" value="Genomic_DNA"/>
</dbReference>
<gene>
    <name evidence="1" type="ORF">L202_08406</name>
</gene>
<evidence type="ECO:0000313" key="2">
    <source>
        <dbReference type="Proteomes" id="UP000094065"/>
    </source>
</evidence>
<sequence>MSFTNLQTVIITESNNQAADNASITALPFDALIHNLTASPCPPFTCKSLRFGEGVGWHMMLEDSNGGEEDGEEDWACVFRINFPECGRTAMVNRDLTGCVLSWCLSEHSDAFETSNGASVRQLEEQGYGQEWKASLGRVTSAIVEMGEMSDSGSFFNSFLGDPELIVNSSMSEEEVHSLVERFEETCGSQT</sequence>
<protein>
    <submittedName>
        <fullName evidence="1">Uncharacterized protein</fullName>
    </submittedName>
</protein>
<keyword evidence="2" id="KW-1185">Reference proteome</keyword>
<dbReference type="OrthoDB" id="10340126at2759"/>
<organism evidence="1 2">
    <name type="scientific">Cryptococcus amylolentus CBS 6039</name>
    <dbReference type="NCBI Taxonomy" id="1295533"/>
    <lineage>
        <taxon>Eukaryota</taxon>
        <taxon>Fungi</taxon>
        <taxon>Dikarya</taxon>
        <taxon>Basidiomycota</taxon>
        <taxon>Agaricomycotina</taxon>
        <taxon>Tremellomycetes</taxon>
        <taxon>Tremellales</taxon>
        <taxon>Cryptococcaceae</taxon>
        <taxon>Cryptococcus</taxon>
    </lineage>
</organism>
<dbReference type="RefSeq" id="XP_018988948.1">
    <property type="nucleotide sequence ID" value="XM_019143284.1"/>
</dbReference>
<dbReference type="GeneID" id="30159715"/>
<accession>A0A1E3H9J3</accession>
<dbReference type="AlphaFoldDB" id="A0A1E3H9J3"/>